<dbReference type="RefSeq" id="WP_008478520.1">
    <property type="nucleotide sequence ID" value="NZ_CAGS01000264.1"/>
</dbReference>
<reference evidence="2 3" key="1">
    <citation type="journal article" date="2012" name="ISME J.">
        <title>Nitrification expanded: discovery, physiology and genomics of a nitrite-oxidizing bacterium from the phylum Chloroflexi.</title>
        <authorList>
            <person name="Sorokin D.Y."/>
            <person name="Lucker S."/>
            <person name="Vejmelkova D."/>
            <person name="Kostrikina N.A."/>
            <person name="Kleerebezem R."/>
            <person name="Rijpstra W.I."/>
            <person name="Damste J.S."/>
            <person name="Le Paslier D."/>
            <person name="Muyzer G."/>
            <person name="Wagner M."/>
            <person name="van Loosdrecht M.C."/>
            <person name="Daims H."/>
        </authorList>
    </citation>
    <scope>NUCLEOTIDE SEQUENCE [LARGE SCALE GENOMIC DNA]</scope>
    <source>
        <strain evidence="3">none</strain>
    </source>
</reference>
<organism evidence="2 3">
    <name type="scientific">Nitrolancea hollandica Lb</name>
    <dbReference type="NCBI Taxonomy" id="1129897"/>
    <lineage>
        <taxon>Bacteria</taxon>
        <taxon>Pseudomonadati</taxon>
        <taxon>Thermomicrobiota</taxon>
        <taxon>Thermomicrobia</taxon>
        <taxon>Sphaerobacterales</taxon>
        <taxon>Sphaerobacterineae</taxon>
        <taxon>Sphaerobacteraceae</taxon>
        <taxon>Nitrolancea</taxon>
    </lineage>
</organism>
<dbReference type="Proteomes" id="UP000004221">
    <property type="component" value="Unassembled WGS sequence"/>
</dbReference>
<evidence type="ECO:0000313" key="2">
    <source>
        <dbReference type="EMBL" id="CCF84388.1"/>
    </source>
</evidence>
<dbReference type="OrthoDB" id="9811006at2"/>
<dbReference type="PANTHER" id="PTHR34406">
    <property type="entry name" value="PROTEIN YCEI"/>
    <property type="match status" value="1"/>
</dbReference>
<dbReference type="Gene3D" id="2.40.128.110">
    <property type="entry name" value="Lipid/polyisoprenoid-binding, YceI-like"/>
    <property type="match status" value="1"/>
</dbReference>
<dbReference type="AlphaFoldDB" id="I4EI76"/>
<name>I4EI76_9BACT</name>
<evidence type="ECO:0000313" key="3">
    <source>
        <dbReference type="Proteomes" id="UP000004221"/>
    </source>
</evidence>
<feature type="domain" description="Lipid/polyisoprenoid-binding YceI-like" evidence="1">
    <location>
        <begin position="10"/>
        <end position="179"/>
    </location>
</feature>
<evidence type="ECO:0000259" key="1">
    <source>
        <dbReference type="SMART" id="SM00867"/>
    </source>
</evidence>
<dbReference type="Pfam" id="PF04264">
    <property type="entry name" value="YceI"/>
    <property type="match status" value="1"/>
</dbReference>
<protein>
    <submittedName>
        <fullName evidence="2">YceI family protein</fullName>
    </submittedName>
</protein>
<dbReference type="PANTHER" id="PTHR34406:SF1">
    <property type="entry name" value="PROTEIN YCEI"/>
    <property type="match status" value="1"/>
</dbReference>
<sequence length="182" mass="20278">MSATEAAVATWTIDATHSIAEFAVKHMMVATVKGRFASLEGAIHFNEADPSESAVTATIDVASIDTKEPNREAHLRSDDFFNAEQFPVITFRSKRVEVEDAENWRVIGDLTIRDVTREVVLDTEYLGQIQDWEGKQRAGFTAETRLSRKEFGLKWNAALESGGVVVGDQVRVTLHIEAIRQD</sequence>
<dbReference type="InterPro" id="IPR007372">
    <property type="entry name" value="Lipid/polyisoprenoid-bd_YceI"/>
</dbReference>
<accession>I4EI76</accession>
<proteinExistence type="predicted"/>
<gene>
    <name evidence="2" type="ORF">NITHO_3360005</name>
</gene>
<dbReference type="EMBL" id="CAGS01000264">
    <property type="protein sequence ID" value="CCF84388.1"/>
    <property type="molecule type" value="Genomic_DNA"/>
</dbReference>
<dbReference type="SMART" id="SM00867">
    <property type="entry name" value="YceI"/>
    <property type="match status" value="1"/>
</dbReference>
<keyword evidence="3" id="KW-1185">Reference proteome</keyword>
<comment type="caution">
    <text evidence="2">The sequence shown here is derived from an EMBL/GenBank/DDBJ whole genome shotgun (WGS) entry which is preliminary data.</text>
</comment>
<dbReference type="InterPro" id="IPR036761">
    <property type="entry name" value="TTHA0802/YceI-like_sf"/>
</dbReference>
<dbReference type="SUPFAM" id="SSF101874">
    <property type="entry name" value="YceI-like"/>
    <property type="match status" value="1"/>
</dbReference>